<dbReference type="Pfam" id="PF00035">
    <property type="entry name" value="dsrm"/>
    <property type="match status" value="1"/>
</dbReference>
<dbReference type="NCBIfam" id="TIGR02191">
    <property type="entry name" value="RNaseIII"/>
    <property type="match status" value="1"/>
</dbReference>
<dbReference type="PROSITE" id="PS50137">
    <property type="entry name" value="DS_RBD"/>
    <property type="match status" value="1"/>
</dbReference>
<dbReference type="GO" id="GO:0004525">
    <property type="term" value="F:ribonuclease III activity"/>
    <property type="evidence" value="ECO:0007669"/>
    <property type="project" value="UniProtKB-EC"/>
</dbReference>
<gene>
    <name evidence="10" type="primary">rnc</name>
    <name evidence="13" type="ORF">HHH54_03075</name>
</gene>
<comment type="function">
    <text evidence="10">Digests double-stranded RNA. Involved in the processing of primary rRNA transcript to yield the immediate precursors to the large and small rRNAs (23S and 16S). Processes some mRNAs, and tRNAs when they are encoded in the rRNA operon. Processes pre-crRNA and tracrRNA of type II CRISPR loci if present in the organism.</text>
</comment>
<keyword evidence="14" id="KW-1185">Reference proteome</keyword>
<evidence type="ECO:0000259" key="11">
    <source>
        <dbReference type="PROSITE" id="PS50137"/>
    </source>
</evidence>
<accession>A0ABS0T760</accession>
<feature type="active site" evidence="10">
    <location>
        <position position="135"/>
    </location>
</feature>
<evidence type="ECO:0000256" key="5">
    <source>
        <dbReference type="ARBA" id="ARBA00022722"/>
    </source>
</evidence>
<organism evidence="13 14">
    <name type="scientific">Staphylococcus canis</name>
    <dbReference type="NCBI Taxonomy" id="2724942"/>
    <lineage>
        <taxon>Bacteria</taxon>
        <taxon>Bacillati</taxon>
        <taxon>Bacillota</taxon>
        <taxon>Bacilli</taxon>
        <taxon>Bacillales</taxon>
        <taxon>Staphylococcaceae</taxon>
        <taxon>Staphylococcus</taxon>
    </lineage>
</organism>
<evidence type="ECO:0000256" key="4">
    <source>
        <dbReference type="ARBA" id="ARBA00022694"/>
    </source>
</evidence>
<keyword evidence="10" id="KW-0479">Metal-binding</keyword>
<dbReference type="PROSITE" id="PS50142">
    <property type="entry name" value="RNASE_3_2"/>
    <property type="match status" value="1"/>
</dbReference>
<feature type="binding site" evidence="10">
    <location>
        <position position="135"/>
    </location>
    <ligand>
        <name>Mg(2+)</name>
        <dbReference type="ChEBI" id="CHEBI:18420"/>
    </ligand>
</feature>
<keyword evidence="7 10" id="KW-0255">Endonuclease</keyword>
<keyword evidence="9 10" id="KW-0694">RNA-binding</keyword>
<dbReference type="PANTHER" id="PTHR11207:SF0">
    <property type="entry name" value="RIBONUCLEASE 3"/>
    <property type="match status" value="1"/>
</dbReference>
<reference evidence="13 14" key="1">
    <citation type="submission" date="2020-04" db="EMBL/GenBank/DDBJ databases">
        <title>Staphylococcus species from domestic dog.</title>
        <authorList>
            <person name="Paterson G.K."/>
        </authorList>
    </citation>
    <scope>NUCLEOTIDE SEQUENCE [LARGE SCALE GENOMIC DNA]</scope>
    <source>
        <strain evidence="13 14">H16/1A</strain>
    </source>
</reference>
<dbReference type="EMBL" id="JABANU010000005">
    <property type="protein sequence ID" value="MBI5974580.1"/>
    <property type="molecule type" value="Genomic_DNA"/>
</dbReference>
<comment type="subunit">
    <text evidence="10">Homodimer.</text>
</comment>
<dbReference type="EC" id="3.1.26.3" evidence="10"/>
<evidence type="ECO:0000256" key="1">
    <source>
        <dbReference type="ARBA" id="ARBA00000109"/>
    </source>
</evidence>
<feature type="binding site" evidence="10">
    <location>
        <position position="59"/>
    </location>
    <ligand>
        <name>Mg(2+)</name>
        <dbReference type="ChEBI" id="CHEBI:18420"/>
    </ligand>
</feature>
<dbReference type="SMART" id="SM00535">
    <property type="entry name" value="RIBOc"/>
    <property type="match status" value="1"/>
</dbReference>
<evidence type="ECO:0000313" key="13">
    <source>
        <dbReference type="EMBL" id="MBI5974580.1"/>
    </source>
</evidence>
<dbReference type="InterPro" id="IPR036389">
    <property type="entry name" value="RNase_III_sf"/>
</dbReference>
<keyword evidence="5 10" id="KW-0540">Nuclease</keyword>
<feature type="domain" description="DRBM" evidence="11">
    <location>
        <begin position="172"/>
        <end position="241"/>
    </location>
</feature>
<name>A0ABS0T760_9STAP</name>
<proteinExistence type="inferred from homology"/>
<comment type="catalytic activity">
    <reaction evidence="1 10">
        <text>Endonucleolytic cleavage to 5'-phosphomonoester.</text>
        <dbReference type="EC" id="3.1.26.3"/>
    </reaction>
</comment>
<comment type="cofactor">
    <cofactor evidence="10">
        <name>Mg(2+)</name>
        <dbReference type="ChEBI" id="CHEBI:18420"/>
    </cofactor>
</comment>
<comment type="similarity">
    <text evidence="2">Belongs to the ribonuclease III family.</text>
</comment>
<feature type="domain" description="RNase III" evidence="12">
    <location>
        <begin position="17"/>
        <end position="146"/>
    </location>
</feature>
<feature type="binding site" evidence="10">
    <location>
        <position position="132"/>
    </location>
    <ligand>
        <name>Mg(2+)</name>
        <dbReference type="ChEBI" id="CHEBI:18420"/>
    </ligand>
</feature>
<dbReference type="PANTHER" id="PTHR11207">
    <property type="entry name" value="RIBONUCLEASE III"/>
    <property type="match status" value="1"/>
</dbReference>
<keyword evidence="10" id="KW-0963">Cytoplasm</keyword>
<evidence type="ECO:0000256" key="7">
    <source>
        <dbReference type="ARBA" id="ARBA00022759"/>
    </source>
</evidence>
<keyword evidence="8 10" id="KW-0378">Hydrolase</keyword>
<dbReference type="Gene3D" id="1.10.1520.10">
    <property type="entry name" value="Ribonuclease III domain"/>
    <property type="match status" value="1"/>
</dbReference>
<sequence>MANHRKQSLIDQFQNQFKMKMKELNLQYSDISIFQQAFSHSSFINDFNMKRLDHNERLEFLGDAVLELTVSRFLYDQYPHLPEGDLTKMRANIVCEPSLVIFANKIQLNTLILLGKGEEKTGGRTRPSLVADVFEAFIGALYLDQGLEAVKTFAEYAIFPFVEGDQLMGAVDFKTKFQEYVHQKYLGHLQYQIIQEDGPAHNKQFTSEVQLNHKPIAQGVGRTKKESEQKAAEKAYLALSQKE</sequence>
<dbReference type="CDD" id="cd00593">
    <property type="entry name" value="RIBOc"/>
    <property type="match status" value="1"/>
</dbReference>
<protein>
    <recommendedName>
        <fullName evidence="10">Ribonuclease 3</fullName>
        <ecNumber evidence="10">3.1.26.3</ecNumber>
    </recommendedName>
    <alternativeName>
        <fullName evidence="10">Ribonuclease III</fullName>
        <shortName evidence="10">RNase III</shortName>
    </alternativeName>
</protein>
<evidence type="ECO:0000259" key="12">
    <source>
        <dbReference type="PROSITE" id="PS50142"/>
    </source>
</evidence>
<dbReference type="Proteomes" id="UP000751852">
    <property type="component" value="Unassembled WGS sequence"/>
</dbReference>
<keyword evidence="3 10" id="KW-0507">mRNA processing</keyword>
<comment type="caution">
    <text evidence="13">The sequence shown here is derived from an EMBL/GenBank/DDBJ whole genome shotgun (WGS) entry which is preliminary data.</text>
</comment>
<evidence type="ECO:0000256" key="3">
    <source>
        <dbReference type="ARBA" id="ARBA00022664"/>
    </source>
</evidence>
<dbReference type="RefSeq" id="WP_198617370.1">
    <property type="nucleotide sequence ID" value="NZ_JABANU010000005.1"/>
</dbReference>
<evidence type="ECO:0000313" key="14">
    <source>
        <dbReference type="Proteomes" id="UP000751852"/>
    </source>
</evidence>
<evidence type="ECO:0000256" key="6">
    <source>
        <dbReference type="ARBA" id="ARBA00022730"/>
    </source>
</evidence>
<dbReference type="InterPro" id="IPR014720">
    <property type="entry name" value="dsRBD_dom"/>
</dbReference>
<dbReference type="InterPro" id="IPR011907">
    <property type="entry name" value="RNase_III"/>
</dbReference>
<dbReference type="CDD" id="cd10845">
    <property type="entry name" value="DSRM_RNAse_III_family"/>
    <property type="match status" value="1"/>
</dbReference>
<evidence type="ECO:0000256" key="9">
    <source>
        <dbReference type="ARBA" id="ARBA00022884"/>
    </source>
</evidence>
<feature type="active site" evidence="10">
    <location>
        <position position="63"/>
    </location>
</feature>
<keyword evidence="10" id="KW-0460">Magnesium</keyword>
<evidence type="ECO:0000256" key="10">
    <source>
        <dbReference type="HAMAP-Rule" id="MF_00104"/>
    </source>
</evidence>
<dbReference type="Gene3D" id="3.30.160.20">
    <property type="match status" value="1"/>
</dbReference>
<dbReference type="PROSITE" id="PS00517">
    <property type="entry name" value="RNASE_3_1"/>
    <property type="match status" value="1"/>
</dbReference>
<keyword evidence="4 10" id="KW-0819">tRNA processing</keyword>
<dbReference type="HAMAP" id="MF_00104">
    <property type="entry name" value="RNase_III"/>
    <property type="match status" value="1"/>
</dbReference>
<comment type="subcellular location">
    <subcellularLocation>
        <location evidence="10">Cytoplasm</location>
    </subcellularLocation>
</comment>
<dbReference type="SMART" id="SM00358">
    <property type="entry name" value="DSRM"/>
    <property type="match status" value="1"/>
</dbReference>
<evidence type="ECO:0000256" key="8">
    <source>
        <dbReference type="ARBA" id="ARBA00022801"/>
    </source>
</evidence>
<dbReference type="InterPro" id="IPR000999">
    <property type="entry name" value="RNase_III_dom"/>
</dbReference>
<dbReference type="Pfam" id="PF14622">
    <property type="entry name" value="Ribonucleas_3_3"/>
    <property type="match status" value="1"/>
</dbReference>
<evidence type="ECO:0000256" key="2">
    <source>
        <dbReference type="ARBA" id="ARBA00010183"/>
    </source>
</evidence>
<keyword evidence="10" id="KW-0698">rRNA processing</keyword>
<dbReference type="SUPFAM" id="SSF54768">
    <property type="entry name" value="dsRNA-binding domain-like"/>
    <property type="match status" value="1"/>
</dbReference>
<keyword evidence="6 10" id="KW-0699">rRNA-binding</keyword>
<dbReference type="SUPFAM" id="SSF69065">
    <property type="entry name" value="RNase III domain-like"/>
    <property type="match status" value="1"/>
</dbReference>